<dbReference type="PROSITE" id="PS50110">
    <property type="entry name" value="RESPONSE_REGULATORY"/>
    <property type="match status" value="1"/>
</dbReference>
<evidence type="ECO:0000313" key="4">
    <source>
        <dbReference type="Proteomes" id="UP000054926"/>
    </source>
</evidence>
<dbReference type="OrthoDB" id="5639780at2"/>
<organism evidence="3 4">
    <name type="scientific">Legionella steelei</name>
    <dbReference type="NCBI Taxonomy" id="947033"/>
    <lineage>
        <taxon>Bacteria</taxon>
        <taxon>Pseudomonadati</taxon>
        <taxon>Pseudomonadota</taxon>
        <taxon>Gammaproteobacteria</taxon>
        <taxon>Legionellales</taxon>
        <taxon>Legionellaceae</taxon>
        <taxon>Legionella</taxon>
    </lineage>
</organism>
<dbReference type="AlphaFoldDB" id="A0A0W0ZRL5"/>
<keyword evidence="4" id="KW-1185">Reference proteome</keyword>
<protein>
    <submittedName>
        <fullName evidence="3">Response regulator receiver</fullName>
    </submittedName>
</protein>
<dbReference type="STRING" id="947033.Lste_0173"/>
<dbReference type="InterPro" id="IPR011006">
    <property type="entry name" value="CheY-like_superfamily"/>
</dbReference>
<feature type="domain" description="Response regulatory" evidence="2">
    <location>
        <begin position="16"/>
        <end position="126"/>
    </location>
</feature>
<dbReference type="GO" id="GO:0000160">
    <property type="term" value="P:phosphorelay signal transduction system"/>
    <property type="evidence" value="ECO:0007669"/>
    <property type="project" value="InterPro"/>
</dbReference>
<sequence>MNEWVPNEQDSAHSLRFLVVESSLGARIIIRAHLLEYKHSVDMAWDAESAIELAFMRAYDFILVDNKLNCYELIDHIQKNSVFNEQTPIIILTSNHNEEHQSQGSRIYFKKPISKMDALQLLDFLKNLKK</sequence>
<comment type="caution">
    <text evidence="3">The sequence shown here is derived from an EMBL/GenBank/DDBJ whole genome shotgun (WGS) entry which is preliminary data.</text>
</comment>
<dbReference type="SUPFAM" id="SSF52172">
    <property type="entry name" value="CheY-like"/>
    <property type="match status" value="1"/>
</dbReference>
<dbReference type="Pfam" id="PF00072">
    <property type="entry name" value="Response_reg"/>
    <property type="match status" value="1"/>
</dbReference>
<evidence type="ECO:0000259" key="2">
    <source>
        <dbReference type="PROSITE" id="PS50110"/>
    </source>
</evidence>
<dbReference type="InterPro" id="IPR001789">
    <property type="entry name" value="Sig_transdc_resp-reg_receiver"/>
</dbReference>
<dbReference type="EMBL" id="LNYY01000002">
    <property type="protein sequence ID" value="KTD71598.1"/>
    <property type="molecule type" value="Genomic_DNA"/>
</dbReference>
<proteinExistence type="predicted"/>
<name>A0A0W0ZRL5_9GAMM</name>
<reference evidence="3 4" key="1">
    <citation type="submission" date="2015-11" db="EMBL/GenBank/DDBJ databases">
        <title>Genomic analysis of 38 Legionella species identifies large and diverse effector repertoires.</title>
        <authorList>
            <person name="Burstein D."/>
            <person name="Amaro F."/>
            <person name="Zusman T."/>
            <person name="Lifshitz Z."/>
            <person name="Cohen O."/>
            <person name="Gilbert J.A."/>
            <person name="Pupko T."/>
            <person name="Shuman H.A."/>
            <person name="Segal G."/>
        </authorList>
    </citation>
    <scope>NUCLEOTIDE SEQUENCE [LARGE SCALE GENOMIC DNA]</scope>
    <source>
        <strain evidence="3 4">IMVS3376</strain>
    </source>
</reference>
<dbReference type="Proteomes" id="UP000054926">
    <property type="component" value="Unassembled WGS sequence"/>
</dbReference>
<keyword evidence="1" id="KW-0597">Phosphoprotein</keyword>
<dbReference type="PATRIC" id="fig|947033.5.peg.188"/>
<evidence type="ECO:0000256" key="1">
    <source>
        <dbReference type="PROSITE-ProRule" id="PRU00169"/>
    </source>
</evidence>
<evidence type="ECO:0000313" key="3">
    <source>
        <dbReference type="EMBL" id="KTD71598.1"/>
    </source>
</evidence>
<feature type="modified residue" description="4-aspartylphosphate" evidence="1">
    <location>
        <position position="65"/>
    </location>
</feature>
<dbReference type="Gene3D" id="3.40.50.2300">
    <property type="match status" value="1"/>
</dbReference>
<accession>A0A0W0ZRL5</accession>
<gene>
    <name evidence="3" type="ORF">Lste_0173</name>
</gene>